<proteinExistence type="predicted"/>
<dbReference type="EMBL" id="PJQL01000959">
    <property type="protein sequence ID" value="RCH91513.1"/>
    <property type="molecule type" value="Genomic_DNA"/>
</dbReference>
<evidence type="ECO:0000313" key="1">
    <source>
        <dbReference type="EMBL" id="RCH91513.1"/>
    </source>
</evidence>
<name>A0A367JNK5_RHIAZ</name>
<keyword evidence="2" id="KW-1185">Reference proteome</keyword>
<dbReference type="AlphaFoldDB" id="A0A367JNK5"/>
<comment type="caution">
    <text evidence="1">The sequence shown here is derived from an EMBL/GenBank/DDBJ whole genome shotgun (WGS) entry which is preliminary data.</text>
</comment>
<reference evidence="1 2" key="1">
    <citation type="journal article" date="2018" name="G3 (Bethesda)">
        <title>Phylogenetic and Phylogenomic Definition of Rhizopus Species.</title>
        <authorList>
            <person name="Gryganskyi A.P."/>
            <person name="Golan J."/>
            <person name="Dolatabadi S."/>
            <person name="Mondo S."/>
            <person name="Robb S."/>
            <person name="Idnurm A."/>
            <person name="Muszewska A."/>
            <person name="Steczkiewicz K."/>
            <person name="Masonjones S."/>
            <person name="Liao H.L."/>
            <person name="Gajdeczka M.T."/>
            <person name="Anike F."/>
            <person name="Vuek A."/>
            <person name="Anishchenko I.M."/>
            <person name="Voigt K."/>
            <person name="de Hoog G.S."/>
            <person name="Smith M.E."/>
            <person name="Heitman J."/>
            <person name="Vilgalys R."/>
            <person name="Stajich J.E."/>
        </authorList>
    </citation>
    <scope>NUCLEOTIDE SEQUENCE [LARGE SCALE GENOMIC DNA]</scope>
    <source>
        <strain evidence="1 2">CBS 357.93</strain>
    </source>
</reference>
<dbReference type="OrthoDB" id="2270575at2759"/>
<protein>
    <submittedName>
        <fullName evidence="1">Uncharacterized protein</fullName>
    </submittedName>
</protein>
<dbReference type="Proteomes" id="UP000252139">
    <property type="component" value="Unassembled WGS sequence"/>
</dbReference>
<accession>A0A367JNK5</accession>
<organism evidence="1 2">
    <name type="scientific">Rhizopus azygosporus</name>
    <name type="common">Rhizopus microsporus var. azygosporus</name>
    <dbReference type="NCBI Taxonomy" id="86630"/>
    <lineage>
        <taxon>Eukaryota</taxon>
        <taxon>Fungi</taxon>
        <taxon>Fungi incertae sedis</taxon>
        <taxon>Mucoromycota</taxon>
        <taxon>Mucoromycotina</taxon>
        <taxon>Mucoromycetes</taxon>
        <taxon>Mucorales</taxon>
        <taxon>Mucorineae</taxon>
        <taxon>Rhizopodaceae</taxon>
        <taxon>Rhizopus</taxon>
    </lineage>
</organism>
<sequence length="175" mass="19782">MNDGGYYTISKKLWAKPLRIYTLDSIAEHITIEKLNPVTALAYFLCAQETSIIGMELCDNAHIQKLYLLADKIFEEAQIEEKSSSDIAIGSLKNAEKQFEKILKCIESGDSNQMTKIKKYAANGEAENKEDVFTAIPAAILSDLKETTAPAMEKKLKRYARDLPHYEDNEWTTPK</sequence>
<evidence type="ECO:0000313" key="2">
    <source>
        <dbReference type="Proteomes" id="UP000252139"/>
    </source>
</evidence>
<gene>
    <name evidence="1" type="ORF">CU097_010163</name>
</gene>